<reference evidence="8 9" key="1">
    <citation type="journal article" date="2018" name="Nat. Ecol. Evol.">
        <title>Shark genomes provide insights into elasmobranch evolution and the origin of vertebrates.</title>
        <authorList>
            <person name="Hara Y"/>
            <person name="Yamaguchi K"/>
            <person name="Onimaru K"/>
            <person name="Kadota M"/>
            <person name="Koyanagi M"/>
            <person name="Keeley SD"/>
            <person name="Tatsumi K"/>
            <person name="Tanaka K"/>
            <person name="Motone F"/>
            <person name="Kageyama Y"/>
            <person name="Nozu R"/>
            <person name="Adachi N"/>
            <person name="Nishimura O"/>
            <person name="Nakagawa R"/>
            <person name="Tanegashima C"/>
            <person name="Kiyatake I"/>
            <person name="Matsumoto R"/>
            <person name="Murakumo K"/>
            <person name="Nishida K"/>
            <person name="Terakita A"/>
            <person name="Kuratani S"/>
            <person name="Sato K"/>
            <person name="Hyodo S Kuraku.S."/>
        </authorList>
    </citation>
    <scope>NUCLEOTIDE SEQUENCE [LARGE SCALE GENOMIC DNA]</scope>
</reference>
<sequence>THRAPRFIFRFYHQPLLKGTQRGSRIILFGMGFSKMFTWFFITWVCCNLHVSCSQQAESVKQRKPFFERLRRLEEQFRRFQELSLTRLQIISANFNISSSVDLRLQSLAEQSENISATMSRFHTATENDIATLKSWMKKLQKKTKKIDLKLSTWEQVLNERSKQLSKAKKEQSEMMSNLTAAVEGHRERISSLAAGRRKLQKETESLRDEVKRHGLIIARFEERMKSALQNDALSAKSRPVQAAPAIEPRVHRAKPVKAAKQQHTQREGSICNVNSMMHFPNSSIENYASFGKEFSTGLFEITICSWLKTKANYLGTMLSYATEDNDNKLVLHGRNTSKQTTIHFVIGDPAFRELPVRSLLDGRWHHVCIIWSSFEGKYWYYIDRRLAATGSKFQKGYEIPAGGTLIIGQEQDNMGGGFDETESFVGNLAGFTIWNRALSPGEISGITTGKLLPGGQMLTFNDISILNGGVQHYNCTCLEHC</sequence>
<dbReference type="InterPro" id="IPR051360">
    <property type="entry name" value="Neuronal_Pentraxin_Related"/>
</dbReference>
<dbReference type="OrthoDB" id="8793160at2759"/>
<evidence type="ECO:0000256" key="4">
    <source>
        <dbReference type="ARBA" id="ARBA00023157"/>
    </source>
</evidence>
<dbReference type="InterPro" id="IPR013320">
    <property type="entry name" value="ConA-like_dom_sf"/>
</dbReference>
<gene>
    <name evidence="8" type="ORF">chiPu_0010146</name>
</gene>
<evidence type="ECO:0000256" key="6">
    <source>
        <dbReference type="PROSITE-ProRule" id="PRU01172"/>
    </source>
</evidence>
<keyword evidence="9" id="KW-1185">Reference proteome</keyword>
<keyword evidence="2" id="KW-0479">Metal-binding</keyword>
<dbReference type="OMA" id="CSWVRTS"/>
<accession>A0A401SMQ3</accession>
<evidence type="ECO:0000313" key="9">
    <source>
        <dbReference type="Proteomes" id="UP000287033"/>
    </source>
</evidence>
<name>A0A401SMQ3_CHIPU</name>
<evidence type="ECO:0000256" key="2">
    <source>
        <dbReference type="ARBA" id="ARBA00022723"/>
    </source>
</evidence>
<dbReference type="AlphaFoldDB" id="A0A401SMQ3"/>
<dbReference type="InterPro" id="IPR001759">
    <property type="entry name" value="PTX_dom"/>
</dbReference>
<feature type="domain" description="Pentraxin (PTX)" evidence="7">
    <location>
        <begin position="274"/>
        <end position="478"/>
    </location>
</feature>
<keyword evidence="5" id="KW-0325">Glycoprotein</keyword>
<evidence type="ECO:0000256" key="1">
    <source>
        <dbReference type="ARBA" id="ARBA00001913"/>
    </source>
</evidence>
<dbReference type="Pfam" id="PF00354">
    <property type="entry name" value="Pentaxin"/>
    <property type="match status" value="1"/>
</dbReference>
<dbReference type="PROSITE" id="PS51828">
    <property type="entry name" value="PTX_2"/>
    <property type="match status" value="1"/>
</dbReference>
<dbReference type="PRINTS" id="PR00895">
    <property type="entry name" value="PENTAXIN"/>
</dbReference>
<keyword evidence="3" id="KW-0106">Calcium</keyword>
<feature type="non-terminal residue" evidence="8">
    <location>
        <position position="1"/>
    </location>
</feature>
<comment type="caution">
    <text evidence="6">Lacks conserved residue(s) required for the propagation of feature annotation.</text>
</comment>
<organism evidence="8 9">
    <name type="scientific">Chiloscyllium punctatum</name>
    <name type="common">Brownbanded bambooshark</name>
    <name type="synonym">Hemiscyllium punctatum</name>
    <dbReference type="NCBI Taxonomy" id="137246"/>
    <lineage>
        <taxon>Eukaryota</taxon>
        <taxon>Metazoa</taxon>
        <taxon>Chordata</taxon>
        <taxon>Craniata</taxon>
        <taxon>Vertebrata</taxon>
        <taxon>Chondrichthyes</taxon>
        <taxon>Elasmobranchii</taxon>
        <taxon>Galeomorphii</taxon>
        <taxon>Galeoidea</taxon>
        <taxon>Orectolobiformes</taxon>
        <taxon>Hemiscylliidae</taxon>
        <taxon>Chiloscyllium</taxon>
    </lineage>
</organism>
<protein>
    <recommendedName>
        <fullName evidence="7">Pentraxin (PTX) domain-containing protein</fullName>
    </recommendedName>
</protein>
<evidence type="ECO:0000259" key="7">
    <source>
        <dbReference type="PROSITE" id="PS51828"/>
    </source>
</evidence>
<comment type="caution">
    <text evidence="8">The sequence shown here is derived from an EMBL/GenBank/DDBJ whole genome shotgun (WGS) entry which is preliminary data.</text>
</comment>
<dbReference type="PANTHER" id="PTHR19277:SF122">
    <property type="entry name" value="PENTRAXIN-4"/>
    <property type="match status" value="1"/>
</dbReference>
<dbReference type="Proteomes" id="UP000287033">
    <property type="component" value="Unassembled WGS sequence"/>
</dbReference>
<dbReference type="Gene3D" id="1.10.287.1490">
    <property type="match status" value="1"/>
</dbReference>
<comment type="cofactor">
    <cofactor evidence="1">
        <name>Ca(2+)</name>
        <dbReference type="ChEBI" id="CHEBI:29108"/>
    </cofactor>
</comment>
<dbReference type="GO" id="GO:0046872">
    <property type="term" value="F:metal ion binding"/>
    <property type="evidence" value="ECO:0007669"/>
    <property type="project" value="UniProtKB-KW"/>
</dbReference>
<evidence type="ECO:0000313" key="8">
    <source>
        <dbReference type="EMBL" id="GCC31685.1"/>
    </source>
</evidence>
<dbReference type="PANTHER" id="PTHR19277">
    <property type="entry name" value="PENTRAXIN"/>
    <property type="match status" value="1"/>
</dbReference>
<dbReference type="Gene3D" id="2.60.120.200">
    <property type="match status" value="1"/>
</dbReference>
<dbReference type="SMART" id="SM00159">
    <property type="entry name" value="PTX"/>
    <property type="match status" value="1"/>
</dbReference>
<keyword evidence="4" id="KW-1015">Disulfide bond</keyword>
<evidence type="ECO:0000256" key="5">
    <source>
        <dbReference type="ARBA" id="ARBA00023180"/>
    </source>
</evidence>
<evidence type="ECO:0000256" key="3">
    <source>
        <dbReference type="ARBA" id="ARBA00022837"/>
    </source>
</evidence>
<dbReference type="SUPFAM" id="SSF49899">
    <property type="entry name" value="Concanavalin A-like lectins/glucanases"/>
    <property type="match status" value="1"/>
</dbReference>
<dbReference type="EMBL" id="BEZZ01000381">
    <property type="protein sequence ID" value="GCC31685.1"/>
    <property type="molecule type" value="Genomic_DNA"/>
</dbReference>
<proteinExistence type="predicted"/>